<protein>
    <submittedName>
        <fullName evidence="7">Mpv17 / PMP22 family</fullName>
    </submittedName>
</protein>
<keyword evidence="8" id="KW-1185">Reference proteome</keyword>
<keyword evidence="4 6" id="KW-1133">Transmembrane helix</keyword>
<evidence type="ECO:0000256" key="6">
    <source>
        <dbReference type="RuleBase" id="RU363053"/>
    </source>
</evidence>
<comment type="subcellular location">
    <subcellularLocation>
        <location evidence="1">Membrane</location>
        <topology evidence="1">Multi-pass membrane protein</topology>
    </subcellularLocation>
</comment>
<name>A0A9N8F2Y1_9STRA</name>
<dbReference type="Proteomes" id="UP001153069">
    <property type="component" value="Unassembled WGS sequence"/>
</dbReference>
<keyword evidence="3 6" id="KW-0812">Transmembrane</keyword>
<evidence type="ECO:0000313" key="8">
    <source>
        <dbReference type="Proteomes" id="UP001153069"/>
    </source>
</evidence>
<dbReference type="OrthoDB" id="5345392at2759"/>
<evidence type="ECO:0000256" key="1">
    <source>
        <dbReference type="ARBA" id="ARBA00004141"/>
    </source>
</evidence>
<feature type="transmembrane region" description="Helical" evidence="6">
    <location>
        <begin position="99"/>
        <end position="118"/>
    </location>
</feature>
<evidence type="ECO:0000256" key="4">
    <source>
        <dbReference type="ARBA" id="ARBA00022989"/>
    </source>
</evidence>
<evidence type="ECO:0000256" key="2">
    <source>
        <dbReference type="ARBA" id="ARBA00006824"/>
    </source>
</evidence>
<accession>A0A9N8F2Y1</accession>
<dbReference type="PANTHER" id="PTHR11266:SF80">
    <property type="entry name" value="PEROXISOMAL MEMBRANE PROTEIN 2"/>
    <property type="match status" value="1"/>
</dbReference>
<reference evidence="7" key="1">
    <citation type="submission" date="2020-06" db="EMBL/GenBank/DDBJ databases">
        <authorList>
            <consortium name="Plant Systems Biology data submission"/>
        </authorList>
    </citation>
    <scope>NUCLEOTIDE SEQUENCE</scope>
    <source>
        <strain evidence="7">D6</strain>
    </source>
</reference>
<keyword evidence="5 6" id="KW-0472">Membrane</keyword>
<evidence type="ECO:0000256" key="5">
    <source>
        <dbReference type="ARBA" id="ARBA00023136"/>
    </source>
</evidence>
<dbReference type="PANTHER" id="PTHR11266">
    <property type="entry name" value="PEROXISOMAL MEMBRANE PROTEIN 2, PXMP2 MPV17"/>
    <property type="match status" value="1"/>
</dbReference>
<dbReference type="GO" id="GO:0016020">
    <property type="term" value="C:membrane"/>
    <property type="evidence" value="ECO:0007669"/>
    <property type="project" value="UniProtKB-SubCell"/>
</dbReference>
<comment type="caution">
    <text evidence="7">The sequence shown here is derived from an EMBL/GenBank/DDBJ whole genome shotgun (WGS) entry which is preliminary data.</text>
</comment>
<dbReference type="AlphaFoldDB" id="A0A9N8F2Y1"/>
<organism evidence="7 8">
    <name type="scientific">Seminavis robusta</name>
    <dbReference type="NCBI Taxonomy" id="568900"/>
    <lineage>
        <taxon>Eukaryota</taxon>
        <taxon>Sar</taxon>
        <taxon>Stramenopiles</taxon>
        <taxon>Ochrophyta</taxon>
        <taxon>Bacillariophyta</taxon>
        <taxon>Bacillariophyceae</taxon>
        <taxon>Bacillariophycidae</taxon>
        <taxon>Naviculales</taxon>
        <taxon>Naviculaceae</taxon>
        <taxon>Seminavis</taxon>
    </lineage>
</organism>
<evidence type="ECO:0000256" key="3">
    <source>
        <dbReference type="ARBA" id="ARBA00022692"/>
    </source>
</evidence>
<evidence type="ECO:0000313" key="7">
    <source>
        <dbReference type="EMBL" id="CAB9529475.1"/>
    </source>
</evidence>
<proteinExistence type="inferred from homology"/>
<comment type="similarity">
    <text evidence="2 6">Belongs to the peroxisomal membrane protein PXMP2/4 family.</text>
</comment>
<comment type="caution">
    <text evidence="6">Lacks conserved residue(s) required for the propagation of feature annotation.</text>
</comment>
<dbReference type="EMBL" id="CAICTM010002514">
    <property type="protein sequence ID" value="CAB9529475.1"/>
    <property type="molecule type" value="Genomic_DNA"/>
</dbReference>
<sequence>MMSMYRSSSLLLATASRRVYHSTAKSLKASVDTTTTTKAKVVTEAAVEKTSGGIASFPKEHPFAFQLMVATGKTSAADLVCQVVAERKSWNEIDWKRNGIFVVFGFVYLGGFQYWLMVNKYRQWFPTMDRFAKLPFAEKLKDTAGILDAMKMVLFDVTVHLPIIYFPSYYAVKEFVGGHSWNPADWVKDGVTKYSRNMKEDLTAMIQLWGPSDCIQFVLPMHIRMPFRHLVSFFWTAYVSFTRGAIEVDEEVVVVAAVVEPQEPEKATVQAAQ</sequence>
<dbReference type="InterPro" id="IPR007248">
    <property type="entry name" value="Mpv17_PMP22"/>
</dbReference>
<gene>
    <name evidence="7" type="ORF">SEMRO_2516_G329920.1</name>
</gene>
<dbReference type="GO" id="GO:0005737">
    <property type="term" value="C:cytoplasm"/>
    <property type="evidence" value="ECO:0007669"/>
    <property type="project" value="TreeGrafter"/>
</dbReference>